<comment type="caution">
    <text evidence="3">The sequence shown here is derived from an EMBL/GenBank/DDBJ whole genome shotgun (WGS) entry which is preliminary data.</text>
</comment>
<dbReference type="GO" id="GO:0019867">
    <property type="term" value="C:outer membrane"/>
    <property type="evidence" value="ECO:0007669"/>
    <property type="project" value="InterPro"/>
</dbReference>
<proteinExistence type="inferred from homology"/>
<sequence length="210" mass="22475">MRKILRSLAILAVSAGSILSYVPAQASEAGDILIRLRGIGVIPDDGGNTTIGGKPNLSNSYVPELDISYFFTKNIAVELILATTKHNAKVENINGGGTADLGDVMLLPPTLTLQYHFTNFGKFKPYIGAGVNYTIFYNADGANGLDVDYDNNFGAAAQVGVDYELNDAWSLNLDVKRLWLNTDASINGGAIKGDVDVDPWIVGVGLGYRF</sequence>
<evidence type="ECO:0000313" key="3">
    <source>
        <dbReference type="EMBL" id="KLN62148.1"/>
    </source>
</evidence>
<name>A0A0H2MID1_9PROT</name>
<organism evidence="3 4">
    <name type="scientific">Kiloniella spongiae</name>
    <dbReference type="NCBI Taxonomy" id="1489064"/>
    <lineage>
        <taxon>Bacteria</taxon>
        <taxon>Pseudomonadati</taxon>
        <taxon>Pseudomonadota</taxon>
        <taxon>Alphaproteobacteria</taxon>
        <taxon>Rhodospirillales</taxon>
        <taxon>Kiloniellaceae</taxon>
        <taxon>Kiloniella</taxon>
    </lineage>
</organism>
<dbReference type="PANTHER" id="PTHR36920:SF1">
    <property type="entry name" value="OUTER MEMBRANE PROTEIN W"/>
    <property type="match status" value="1"/>
</dbReference>
<dbReference type="AlphaFoldDB" id="A0A0H2MID1"/>
<dbReference type="STRING" id="1489064.WH96_01010"/>
<evidence type="ECO:0000256" key="2">
    <source>
        <dbReference type="SAM" id="SignalP"/>
    </source>
</evidence>
<protein>
    <submittedName>
        <fullName evidence="3">Membrane protein</fullName>
    </submittedName>
</protein>
<feature type="signal peptide" evidence="2">
    <location>
        <begin position="1"/>
        <end position="26"/>
    </location>
</feature>
<dbReference type="PANTHER" id="PTHR36920">
    <property type="match status" value="1"/>
</dbReference>
<dbReference type="RefSeq" id="WP_047762274.1">
    <property type="nucleotide sequence ID" value="NZ_LAQL01000002.1"/>
</dbReference>
<dbReference type="Pfam" id="PF03922">
    <property type="entry name" value="OmpW"/>
    <property type="match status" value="1"/>
</dbReference>
<dbReference type="SUPFAM" id="SSF56925">
    <property type="entry name" value="OMPA-like"/>
    <property type="match status" value="1"/>
</dbReference>
<reference evidence="3 4" key="1">
    <citation type="submission" date="2015-03" db="EMBL/GenBank/DDBJ databases">
        <title>Genome Sequence of Kiloniella spongiae MEBiC09566, isolated from a marine sponge.</title>
        <authorList>
            <person name="Shao Z."/>
            <person name="Wang L."/>
            <person name="Li X."/>
        </authorList>
    </citation>
    <scope>NUCLEOTIDE SEQUENCE [LARGE SCALE GENOMIC DNA]</scope>
    <source>
        <strain evidence="3 4">MEBiC09566</strain>
    </source>
</reference>
<dbReference type="Proteomes" id="UP000035444">
    <property type="component" value="Unassembled WGS sequence"/>
</dbReference>
<evidence type="ECO:0000256" key="1">
    <source>
        <dbReference type="ARBA" id="ARBA00009330"/>
    </source>
</evidence>
<dbReference type="EMBL" id="LAQL01000002">
    <property type="protein sequence ID" value="KLN62148.1"/>
    <property type="molecule type" value="Genomic_DNA"/>
</dbReference>
<dbReference type="GO" id="GO:0055085">
    <property type="term" value="P:transmembrane transport"/>
    <property type="evidence" value="ECO:0007669"/>
    <property type="project" value="TreeGrafter"/>
</dbReference>
<keyword evidence="4" id="KW-1185">Reference proteome</keyword>
<dbReference type="InterPro" id="IPR011250">
    <property type="entry name" value="OMP/PagP_B-barrel"/>
</dbReference>
<accession>A0A0H2MID1</accession>
<dbReference type="InterPro" id="IPR005618">
    <property type="entry name" value="OMPW"/>
</dbReference>
<dbReference type="PATRIC" id="fig|1489064.4.peg.1119"/>
<dbReference type="OrthoDB" id="9807574at2"/>
<feature type="chain" id="PRO_5002597016" evidence="2">
    <location>
        <begin position="27"/>
        <end position="210"/>
    </location>
</feature>
<comment type="similarity">
    <text evidence="1">Belongs to the OmpW/AlkL family.</text>
</comment>
<gene>
    <name evidence="3" type="ORF">WH96_01010</name>
</gene>
<keyword evidence="2" id="KW-0732">Signal</keyword>
<evidence type="ECO:0000313" key="4">
    <source>
        <dbReference type="Proteomes" id="UP000035444"/>
    </source>
</evidence>
<dbReference type="Gene3D" id="2.40.160.20">
    <property type="match status" value="1"/>
</dbReference>